<dbReference type="PANTHER" id="PTHR21330">
    <property type="entry name" value="E3 SUMO-PROTEIN LIGASE NSE2"/>
    <property type="match status" value="1"/>
</dbReference>
<dbReference type="Proteomes" id="UP000182658">
    <property type="component" value="Unassembled WGS sequence"/>
</dbReference>
<evidence type="ECO:0000256" key="6">
    <source>
        <dbReference type="ARBA" id="ARBA00022771"/>
    </source>
</evidence>
<dbReference type="EMBL" id="KV875102">
    <property type="protein sequence ID" value="OIW25193.1"/>
    <property type="molecule type" value="Genomic_DNA"/>
</dbReference>
<evidence type="ECO:0000256" key="3">
    <source>
        <dbReference type="ARBA" id="ARBA00008212"/>
    </source>
</evidence>
<feature type="domain" description="SP-RING-type" evidence="12">
    <location>
        <begin position="297"/>
        <end position="379"/>
    </location>
</feature>
<dbReference type="CDD" id="cd16651">
    <property type="entry name" value="SPL-RING_NSE2"/>
    <property type="match status" value="1"/>
</dbReference>
<feature type="compositionally biased region" description="Basic residues" evidence="11">
    <location>
        <begin position="412"/>
        <end position="422"/>
    </location>
</feature>
<dbReference type="UniPathway" id="UPA00886"/>
<keyword evidence="9" id="KW-0539">Nucleus</keyword>
<comment type="subcellular location">
    <subcellularLocation>
        <location evidence="1">Nucleus</location>
    </subcellularLocation>
</comment>
<sequence length="432" mass="48796">MAPGRLLQNSRQRAGPSSSSAPRNHRVDSSNELPPYEPPSQPLNDAARRALAQISNNRSTRKFDDHLKKSTELIRDAVGATNDRAWENHATLQQRVEKLAQAGKDKTEADLELENYVAKLGEDVSATTGQLEAGLRDVIDYRVELEDEPAVLDMVRGELESQAQNWRPREGANMSKKKEPRPSAADGLGDAMNDDEDAGEEENEEDSEMREPEDRTALTGVNDVLQKVRQSKAEDWTRLDMGQRYAKHNDYIMFKRTLHDAQHPTDDATLPHASAWFGPDGRPVLSKIGETDAPGEDDDELQIAGEVRTFRCPLSLQVMEEPYSNNKCKHTFDKKAIVDFITTNNGVVQCPETGCTQQLSIQDFFLDKILLRKIKRQQQADAQKDKDDFGMEQDEEEQVDEDGDTVITGTQRKIKPERRRNRQVVDDIEDDE</sequence>
<keyword evidence="7" id="KW-0833">Ubl conjugation pathway</keyword>
<evidence type="ECO:0000256" key="9">
    <source>
        <dbReference type="ARBA" id="ARBA00023242"/>
    </source>
</evidence>
<protein>
    <recommendedName>
        <fullName evidence="12">SP-RING-type domain-containing protein</fullName>
    </recommendedName>
</protein>
<evidence type="ECO:0000313" key="14">
    <source>
        <dbReference type="Proteomes" id="UP000182658"/>
    </source>
</evidence>
<name>A0A1J7IVR1_9PEZI</name>
<dbReference type="InParanoid" id="A0A1J7IVR1"/>
<dbReference type="GO" id="GO:0016925">
    <property type="term" value="P:protein sumoylation"/>
    <property type="evidence" value="ECO:0007669"/>
    <property type="project" value="UniProtKB-UniPathway"/>
</dbReference>
<dbReference type="Gene3D" id="3.30.40.10">
    <property type="entry name" value="Zinc/RING finger domain, C3HC4 (zinc finger)"/>
    <property type="match status" value="1"/>
</dbReference>
<evidence type="ECO:0000256" key="1">
    <source>
        <dbReference type="ARBA" id="ARBA00004123"/>
    </source>
</evidence>
<feature type="region of interest" description="Disordered" evidence="11">
    <location>
        <begin position="1"/>
        <end position="46"/>
    </location>
</feature>
<evidence type="ECO:0000259" key="12">
    <source>
        <dbReference type="PROSITE" id="PS51044"/>
    </source>
</evidence>
<evidence type="ECO:0000256" key="10">
    <source>
        <dbReference type="PROSITE-ProRule" id="PRU00452"/>
    </source>
</evidence>
<evidence type="ECO:0000313" key="13">
    <source>
        <dbReference type="EMBL" id="OIW25193.1"/>
    </source>
</evidence>
<feature type="compositionally biased region" description="Polar residues" evidence="11">
    <location>
        <begin position="7"/>
        <end position="22"/>
    </location>
</feature>
<feature type="region of interest" description="Disordered" evidence="11">
    <location>
        <begin position="162"/>
        <end position="221"/>
    </location>
</feature>
<keyword evidence="14" id="KW-1185">Reference proteome</keyword>
<keyword evidence="5" id="KW-0479">Metal-binding</keyword>
<keyword evidence="8" id="KW-0862">Zinc</keyword>
<dbReference type="GO" id="GO:0061665">
    <property type="term" value="F:SUMO ligase activity"/>
    <property type="evidence" value="ECO:0007669"/>
    <property type="project" value="TreeGrafter"/>
</dbReference>
<feature type="region of interest" description="Disordered" evidence="11">
    <location>
        <begin position="380"/>
        <end position="432"/>
    </location>
</feature>
<proteinExistence type="inferred from homology"/>
<evidence type="ECO:0000256" key="4">
    <source>
        <dbReference type="ARBA" id="ARBA00022679"/>
    </source>
</evidence>
<dbReference type="STRING" id="1408157.A0A1J7IVR1"/>
<dbReference type="GO" id="GO:0030915">
    <property type="term" value="C:Smc5-Smc6 complex"/>
    <property type="evidence" value="ECO:0007669"/>
    <property type="project" value="InterPro"/>
</dbReference>
<organism evidence="13 14">
    <name type="scientific">Coniochaeta ligniaria NRRL 30616</name>
    <dbReference type="NCBI Taxonomy" id="1408157"/>
    <lineage>
        <taxon>Eukaryota</taxon>
        <taxon>Fungi</taxon>
        <taxon>Dikarya</taxon>
        <taxon>Ascomycota</taxon>
        <taxon>Pezizomycotina</taxon>
        <taxon>Sordariomycetes</taxon>
        <taxon>Sordariomycetidae</taxon>
        <taxon>Coniochaetales</taxon>
        <taxon>Coniochaetaceae</taxon>
        <taxon>Coniochaeta</taxon>
    </lineage>
</organism>
<gene>
    <name evidence="13" type="ORF">CONLIGDRAFT_84590</name>
</gene>
<evidence type="ECO:0000256" key="5">
    <source>
        <dbReference type="ARBA" id="ARBA00022723"/>
    </source>
</evidence>
<dbReference type="OrthoDB" id="26899at2759"/>
<reference evidence="13 14" key="1">
    <citation type="submission" date="2016-10" db="EMBL/GenBank/DDBJ databases">
        <title>Draft genome sequence of Coniochaeta ligniaria NRRL30616, a lignocellulolytic fungus for bioabatement of inhibitors in plant biomass hydrolysates.</title>
        <authorList>
            <consortium name="DOE Joint Genome Institute"/>
            <person name="Jimenez D.J."/>
            <person name="Hector R.E."/>
            <person name="Riley R."/>
            <person name="Sun H."/>
            <person name="Grigoriev I.V."/>
            <person name="Van Elsas J.D."/>
            <person name="Nichols N.N."/>
        </authorList>
    </citation>
    <scope>NUCLEOTIDE SEQUENCE [LARGE SCALE GENOMIC DNA]</scope>
    <source>
        <strain evidence="13 14">NRRL 30616</strain>
    </source>
</reference>
<dbReference type="InterPro" id="IPR004181">
    <property type="entry name" value="Znf_MIZ"/>
</dbReference>
<dbReference type="GO" id="GO:0005634">
    <property type="term" value="C:nucleus"/>
    <property type="evidence" value="ECO:0007669"/>
    <property type="project" value="UniProtKB-SubCell"/>
</dbReference>
<comment type="similarity">
    <text evidence="3">Belongs to the NSE2 family.</text>
</comment>
<feature type="compositionally biased region" description="Acidic residues" evidence="11">
    <location>
        <begin position="192"/>
        <end position="208"/>
    </location>
</feature>
<dbReference type="SUPFAM" id="SSF57850">
    <property type="entry name" value="RING/U-box"/>
    <property type="match status" value="1"/>
</dbReference>
<keyword evidence="6 10" id="KW-0863">Zinc-finger</keyword>
<dbReference type="AlphaFoldDB" id="A0A1J7IVR1"/>
<dbReference type="Pfam" id="PF11789">
    <property type="entry name" value="zf-Nse"/>
    <property type="match status" value="1"/>
</dbReference>
<evidence type="ECO:0000256" key="8">
    <source>
        <dbReference type="ARBA" id="ARBA00022833"/>
    </source>
</evidence>
<accession>A0A1J7IVR1</accession>
<evidence type="ECO:0000256" key="7">
    <source>
        <dbReference type="ARBA" id="ARBA00022786"/>
    </source>
</evidence>
<dbReference type="InterPro" id="IPR026846">
    <property type="entry name" value="Nse2(Mms21)"/>
</dbReference>
<dbReference type="GO" id="GO:0008270">
    <property type="term" value="F:zinc ion binding"/>
    <property type="evidence" value="ECO:0007669"/>
    <property type="project" value="UniProtKB-KW"/>
</dbReference>
<dbReference type="PROSITE" id="PS51044">
    <property type="entry name" value="ZF_SP_RING"/>
    <property type="match status" value="1"/>
</dbReference>
<evidence type="ECO:0000256" key="2">
    <source>
        <dbReference type="ARBA" id="ARBA00004718"/>
    </source>
</evidence>
<dbReference type="GO" id="GO:0000724">
    <property type="term" value="P:double-strand break repair via homologous recombination"/>
    <property type="evidence" value="ECO:0007669"/>
    <property type="project" value="InterPro"/>
</dbReference>
<keyword evidence="4" id="KW-0808">Transferase</keyword>
<feature type="compositionally biased region" description="Acidic residues" evidence="11">
    <location>
        <begin position="390"/>
        <end position="404"/>
    </location>
</feature>
<dbReference type="PANTHER" id="PTHR21330:SF1">
    <property type="entry name" value="E3 SUMO-PROTEIN LIGASE NSE2"/>
    <property type="match status" value="1"/>
</dbReference>
<comment type="pathway">
    <text evidence="2">Protein modification; protein sumoylation.</text>
</comment>
<dbReference type="InterPro" id="IPR013083">
    <property type="entry name" value="Znf_RING/FYVE/PHD"/>
</dbReference>
<evidence type="ECO:0000256" key="11">
    <source>
        <dbReference type="SAM" id="MobiDB-lite"/>
    </source>
</evidence>